<dbReference type="EMBL" id="CVQH01025569">
    <property type="protein sequence ID" value="CRK38552.1"/>
    <property type="molecule type" value="Genomic_DNA"/>
</dbReference>
<evidence type="ECO:0000313" key="2">
    <source>
        <dbReference type="Proteomes" id="UP000044602"/>
    </source>
</evidence>
<name>A0A0G4MWF8_VERLO</name>
<feature type="non-terminal residue" evidence="1">
    <location>
        <position position="1"/>
    </location>
</feature>
<proteinExistence type="predicted"/>
<evidence type="ECO:0000313" key="1">
    <source>
        <dbReference type="EMBL" id="CRK38552.1"/>
    </source>
</evidence>
<gene>
    <name evidence="1" type="ORF">BN1708_020544</name>
</gene>
<accession>A0A0G4MWF8</accession>
<protein>
    <submittedName>
        <fullName evidence="1">Uncharacterized protein</fullName>
    </submittedName>
</protein>
<sequence length="9" mass="1061">HAPHRRQGC</sequence>
<dbReference type="Proteomes" id="UP000044602">
    <property type="component" value="Unassembled WGS sequence"/>
</dbReference>
<keyword evidence="2" id="KW-1185">Reference proteome</keyword>
<organism evidence="1 2">
    <name type="scientific">Verticillium longisporum</name>
    <name type="common">Verticillium dahliae var. longisporum</name>
    <dbReference type="NCBI Taxonomy" id="100787"/>
    <lineage>
        <taxon>Eukaryota</taxon>
        <taxon>Fungi</taxon>
        <taxon>Dikarya</taxon>
        <taxon>Ascomycota</taxon>
        <taxon>Pezizomycotina</taxon>
        <taxon>Sordariomycetes</taxon>
        <taxon>Hypocreomycetidae</taxon>
        <taxon>Glomerellales</taxon>
        <taxon>Plectosphaerellaceae</taxon>
        <taxon>Verticillium</taxon>
    </lineage>
</organism>
<reference evidence="1 2" key="1">
    <citation type="submission" date="2015-05" db="EMBL/GenBank/DDBJ databases">
        <authorList>
            <person name="Wang D.B."/>
            <person name="Wang M."/>
        </authorList>
    </citation>
    <scope>NUCLEOTIDE SEQUENCE [LARGE SCALE GENOMIC DNA]</scope>
    <source>
        <strain evidence="1">VL1</strain>
    </source>
</reference>